<dbReference type="Proteomes" id="UP000198405">
    <property type="component" value="Unassembled WGS sequence"/>
</dbReference>
<sequence length="406" mass="46694">MADFFQNGIITTITKLKERPVEEIEAEIQKQMEIARRKLALILPALYSEFEREAVYTILEELKKATYIDKIVLSLDKADFEQFKKVKSIVSELPQESVVIWQDSPEIKKLYKELEEAGFPVDIRGKGRAVWLSIGYVLSDKDVYAMALHDCDIVNYTREIPARLFYPIVLSSLNYEFSKGFYARVHDKLYGRVTRLFFTPLIKALKLMDGKYNEFLEYLDSFRYPLSGEFAMLRSLARGLKISSTWGLEVSILSKVYGVTSVERICQVEIVENYEHKHQKIKRSVKEGLGKMANDIAKTLFLCLSESGLVLSEAFFRTLLTTYLKEAARAIERYNAVALLNGLPYDRHSEIEAVEIFVDAIKNAEAEFIDDPIDIPFLPAWTRVRAAIPDFVDRLKAAVEYENEKV</sequence>
<proteinExistence type="predicted"/>
<dbReference type="Gene3D" id="3.90.550.10">
    <property type="entry name" value="Spore Coat Polysaccharide Biosynthesis Protein SpsA, Chain A"/>
    <property type="match status" value="1"/>
</dbReference>
<dbReference type="RefSeq" id="WP_089323654.1">
    <property type="nucleotide sequence ID" value="NZ_FZOB01000015.1"/>
</dbReference>
<dbReference type="OrthoDB" id="9477at2"/>
<dbReference type="EMBL" id="FZOB01000015">
    <property type="protein sequence ID" value="SNR90779.1"/>
    <property type="molecule type" value="Genomic_DNA"/>
</dbReference>
<gene>
    <name evidence="1" type="ORF">SAMN06265340_11535</name>
</gene>
<accession>A0A239A5J5</accession>
<organism evidence="1 2">
    <name type="scientific">Desulfurobacterium atlanticum</name>
    <dbReference type="NCBI Taxonomy" id="240169"/>
    <lineage>
        <taxon>Bacteria</taxon>
        <taxon>Pseudomonadati</taxon>
        <taxon>Aquificota</taxon>
        <taxon>Aquificia</taxon>
        <taxon>Desulfurobacteriales</taxon>
        <taxon>Desulfurobacteriaceae</taxon>
        <taxon>Desulfurobacterium</taxon>
    </lineage>
</organism>
<dbReference type="SUPFAM" id="SSF53448">
    <property type="entry name" value="Nucleotide-diphospho-sugar transferases"/>
    <property type="match status" value="1"/>
</dbReference>
<protein>
    <submittedName>
        <fullName evidence="1">Glucosyl-3-phosphoglycerate synthase</fullName>
    </submittedName>
</protein>
<evidence type="ECO:0000313" key="2">
    <source>
        <dbReference type="Proteomes" id="UP000198405"/>
    </source>
</evidence>
<evidence type="ECO:0000313" key="1">
    <source>
        <dbReference type="EMBL" id="SNR90779.1"/>
    </source>
</evidence>
<name>A0A239A5J5_9BACT</name>
<keyword evidence="2" id="KW-1185">Reference proteome</keyword>
<dbReference type="AlphaFoldDB" id="A0A239A5J5"/>
<reference evidence="2" key="1">
    <citation type="submission" date="2017-06" db="EMBL/GenBank/DDBJ databases">
        <authorList>
            <person name="Varghese N."/>
            <person name="Submissions S."/>
        </authorList>
    </citation>
    <scope>NUCLEOTIDE SEQUENCE [LARGE SCALE GENOMIC DNA]</scope>
    <source>
        <strain evidence="2">DSM 15668</strain>
    </source>
</reference>
<dbReference type="InterPro" id="IPR029044">
    <property type="entry name" value="Nucleotide-diphossugar_trans"/>
</dbReference>